<dbReference type="AlphaFoldDB" id="A0A8S1RKW6"/>
<evidence type="ECO:0000313" key="2">
    <source>
        <dbReference type="Proteomes" id="UP000692954"/>
    </source>
</evidence>
<name>A0A8S1RKW6_9CILI</name>
<proteinExistence type="predicted"/>
<protein>
    <submittedName>
        <fullName evidence="1">Uncharacterized protein</fullName>
    </submittedName>
</protein>
<organism evidence="1 2">
    <name type="scientific">Paramecium sonneborni</name>
    <dbReference type="NCBI Taxonomy" id="65129"/>
    <lineage>
        <taxon>Eukaryota</taxon>
        <taxon>Sar</taxon>
        <taxon>Alveolata</taxon>
        <taxon>Ciliophora</taxon>
        <taxon>Intramacronucleata</taxon>
        <taxon>Oligohymenophorea</taxon>
        <taxon>Peniculida</taxon>
        <taxon>Parameciidae</taxon>
        <taxon>Paramecium</taxon>
    </lineage>
</organism>
<evidence type="ECO:0000313" key="1">
    <source>
        <dbReference type="EMBL" id="CAD8127385.1"/>
    </source>
</evidence>
<reference evidence="1" key="1">
    <citation type="submission" date="2021-01" db="EMBL/GenBank/DDBJ databases">
        <authorList>
            <consortium name="Genoscope - CEA"/>
            <person name="William W."/>
        </authorList>
    </citation>
    <scope>NUCLEOTIDE SEQUENCE</scope>
</reference>
<keyword evidence="2" id="KW-1185">Reference proteome</keyword>
<dbReference type="OrthoDB" id="303252at2759"/>
<sequence>MGCAVSTKDINQEQLTFDIDEFNNENEQAILEIHSHVEPKALLLRTQQIIHIDQADDSFYIYNKTPENTIPTTYSSYSALTSKKSCLKQTSHFGQSFKKSKEKNVHFDNQIKVIFGNKAFLFRTVKKTKKKCSKINLDEIF</sequence>
<accession>A0A8S1RKW6</accession>
<dbReference type="EMBL" id="CAJJDN010000176">
    <property type="protein sequence ID" value="CAD8127385.1"/>
    <property type="molecule type" value="Genomic_DNA"/>
</dbReference>
<gene>
    <name evidence="1" type="ORF">PSON_ATCC_30995.1.T1760034</name>
</gene>
<dbReference type="Proteomes" id="UP000692954">
    <property type="component" value="Unassembled WGS sequence"/>
</dbReference>
<comment type="caution">
    <text evidence="1">The sequence shown here is derived from an EMBL/GenBank/DDBJ whole genome shotgun (WGS) entry which is preliminary data.</text>
</comment>